<gene>
    <name evidence="1" type="ORF">MKW98_003799</name>
</gene>
<protein>
    <submittedName>
        <fullName evidence="1">Uncharacterized protein</fullName>
    </submittedName>
</protein>
<keyword evidence="2" id="KW-1185">Reference proteome</keyword>
<dbReference type="AlphaFoldDB" id="A0AAD4T5L6"/>
<organism evidence="1 2">
    <name type="scientific">Papaver atlanticum</name>
    <dbReference type="NCBI Taxonomy" id="357466"/>
    <lineage>
        <taxon>Eukaryota</taxon>
        <taxon>Viridiplantae</taxon>
        <taxon>Streptophyta</taxon>
        <taxon>Embryophyta</taxon>
        <taxon>Tracheophyta</taxon>
        <taxon>Spermatophyta</taxon>
        <taxon>Magnoliopsida</taxon>
        <taxon>Ranunculales</taxon>
        <taxon>Papaveraceae</taxon>
        <taxon>Papaveroideae</taxon>
        <taxon>Papaver</taxon>
    </lineage>
</organism>
<name>A0AAD4T5L6_9MAGN</name>
<comment type="caution">
    <text evidence="1">The sequence shown here is derived from an EMBL/GenBank/DDBJ whole genome shotgun (WGS) entry which is preliminary data.</text>
</comment>
<proteinExistence type="predicted"/>
<dbReference type="Proteomes" id="UP001202328">
    <property type="component" value="Unassembled WGS sequence"/>
</dbReference>
<evidence type="ECO:0000313" key="1">
    <source>
        <dbReference type="EMBL" id="KAI3942200.1"/>
    </source>
</evidence>
<sequence>MELEDMETYQGTGICKKDGAHGGFRRLMVLSVVVLWMKMEELEFYNYLAKRGNLLGRKF</sequence>
<feature type="non-terminal residue" evidence="1">
    <location>
        <position position="59"/>
    </location>
</feature>
<accession>A0AAD4T5L6</accession>
<evidence type="ECO:0000313" key="2">
    <source>
        <dbReference type="Proteomes" id="UP001202328"/>
    </source>
</evidence>
<reference evidence="1" key="1">
    <citation type="submission" date="2022-04" db="EMBL/GenBank/DDBJ databases">
        <title>A functionally conserved STORR gene fusion in Papaver species that diverged 16.8 million years ago.</title>
        <authorList>
            <person name="Catania T."/>
        </authorList>
    </citation>
    <scope>NUCLEOTIDE SEQUENCE</scope>
    <source>
        <strain evidence="1">S-188037</strain>
    </source>
</reference>
<dbReference type="EMBL" id="JAJJMB010004716">
    <property type="protein sequence ID" value="KAI3942200.1"/>
    <property type="molecule type" value="Genomic_DNA"/>
</dbReference>